<proteinExistence type="evidence at transcript level"/>
<reference evidence="2" key="1">
    <citation type="journal article" date="2009" name="PLoS Genet.">
        <title>Sequencing, mapping, and analysis of 27,455 maize full-length cDNAs.</title>
        <authorList>
            <person name="Soderlund C."/>
            <person name="Descour A."/>
            <person name="Kudrna D."/>
            <person name="Bomhoff M."/>
            <person name="Boyd L."/>
            <person name="Currie J."/>
            <person name="Angelova A."/>
            <person name="Collura K."/>
            <person name="Wissotski M."/>
            <person name="Ashley E."/>
            <person name="Morrow D."/>
            <person name="Fernandes J."/>
            <person name="Walbot V."/>
            <person name="Yu Y."/>
        </authorList>
    </citation>
    <scope>NUCLEOTIDE SEQUENCE</scope>
    <source>
        <strain evidence="2">B73</strain>
    </source>
</reference>
<name>B8A353_MAIZE</name>
<protein>
    <submittedName>
        <fullName evidence="2">Uncharacterized protein</fullName>
    </submittedName>
</protein>
<sequence length="144" mass="14315">MSSSSLGGRTTMTTSAAAAAMPCSASFFPLSTTSRPSLSRTYTPSSTTSFLLRLAMTSTGSSSLIRHGSLRPSASSTTTASSAASATGPHPGTTAQRAHALSTSTTPRPTSVLARLGADSMAATPPVSLTTGSRMTVVASATSP</sequence>
<dbReference type="AlphaFoldDB" id="B8A353"/>
<reference evidence="2" key="2">
    <citation type="submission" date="2012-06" db="EMBL/GenBank/DDBJ databases">
        <authorList>
            <person name="Yu Y."/>
            <person name="Currie J."/>
            <person name="Lomeli R."/>
            <person name="Angelova A."/>
            <person name="Collura K."/>
            <person name="Wissotski M."/>
            <person name="Campos D."/>
            <person name="Kudrna D."/>
            <person name="Golser W."/>
            <person name="Ashely E."/>
            <person name="Descour A."/>
            <person name="Fernandes J."/>
            <person name="Soderlund C."/>
            <person name="Walbot V."/>
        </authorList>
    </citation>
    <scope>NUCLEOTIDE SEQUENCE</scope>
    <source>
        <strain evidence="2">B73</strain>
    </source>
</reference>
<feature type="compositionally biased region" description="Polar residues" evidence="1">
    <location>
        <begin position="93"/>
        <end position="109"/>
    </location>
</feature>
<accession>B8A353</accession>
<feature type="compositionally biased region" description="Low complexity" evidence="1">
    <location>
        <begin position="73"/>
        <end position="87"/>
    </location>
</feature>
<evidence type="ECO:0000313" key="2">
    <source>
        <dbReference type="EMBL" id="ACL54602.1"/>
    </source>
</evidence>
<evidence type="ECO:0000256" key="1">
    <source>
        <dbReference type="SAM" id="MobiDB-lite"/>
    </source>
</evidence>
<feature type="region of interest" description="Disordered" evidence="1">
    <location>
        <begin position="61"/>
        <end position="128"/>
    </location>
</feature>
<organism evidence="2">
    <name type="scientific">Zea mays</name>
    <name type="common">Maize</name>
    <dbReference type="NCBI Taxonomy" id="4577"/>
    <lineage>
        <taxon>Eukaryota</taxon>
        <taxon>Viridiplantae</taxon>
        <taxon>Streptophyta</taxon>
        <taxon>Embryophyta</taxon>
        <taxon>Tracheophyta</taxon>
        <taxon>Spermatophyta</taxon>
        <taxon>Magnoliopsida</taxon>
        <taxon>Liliopsida</taxon>
        <taxon>Poales</taxon>
        <taxon>Poaceae</taxon>
        <taxon>PACMAD clade</taxon>
        <taxon>Panicoideae</taxon>
        <taxon>Andropogonodae</taxon>
        <taxon>Andropogoneae</taxon>
        <taxon>Tripsacinae</taxon>
        <taxon>Zea</taxon>
    </lineage>
</organism>
<dbReference type="EMBL" id="BT055995">
    <property type="protein sequence ID" value="ACL54602.1"/>
    <property type="molecule type" value="mRNA"/>
</dbReference>